<dbReference type="Proteomes" id="UP001309876">
    <property type="component" value="Unassembled WGS sequence"/>
</dbReference>
<dbReference type="Pfam" id="PF00106">
    <property type="entry name" value="adh_short"/>
    <property type="match status" value="1"/>
</dbReference>
<organism evidence="3 4">
    <name type="scientific">Lithohypha guttulata</name>
    <dbReference type="NCBI Taxonomy" id="1690604"/>
    <lineage>
        <taxon>Eukaryota</taxon>
        <taxon>Fungi</taxon>
        <taxon>Dikarya</taxon>
        <taxon>Ascomycota</taxon>
        <taxon>Pezizomycotina</taxon>
        <taxon>Eurotiomycetes</taxon>
        <taxon>Chaetothyriomycetidae</taxon>
        <taxon>Chaetothyriales</taxon>
        <taxon>Trichomeriaceae</taxon>
        <taxon>Lithohypha</taxon>
    </lineage>
</organism>
<dbReference type="InterPro" id="IPR002347">
    <property type="entry name" value="SDR_fam"/>
</dbReference>
<keyword evidence="4" id="KW-1185">Reference proteome</keyword>
<evidence type="ECO:0000256" key="1">
    <source>
        <dbReference type="ARBA" id="ARBA00006484"/>
    </source>
</evidence>
<comment type="caution">
    <text evidence="3">The sequence shown here is derived from an EMBL/GenBank/DDBJ whole genome shotgun (WGS) entry which is preliminary data.</text>
</comment>
<dbReference type="GO" id="GO:0016491">
    <property type="term" value="F:oxidoreductase activity"/>
    <property type="evidence" value="ECO:0007669"/>
    <property type="project" value="UniProtKB-KW"/>
</dbReference>
<evidence type="ECO:0000313" key="4">
    <source>
        <dbReference type="Proteomes" id="UP001309876"/>
    </source>
</evidence>
<evidence type="ECO:0000313" key="3">
    <source>
        <dbReference type="EMBL" id="KAK5085646.1"/>
    </source>
</evidence>
<dbReference type="PANTHER" id="PTHR43157:SF31">
    <property type="entry name" value="PHOSPHATIDYLINOSITOL-GLYCAN BIOSYNTHESIS CLASS F PROTEIN"/>
    <property type="match status" value="1"/>
</dbReference>
<dbReference type="Gene3D" id="3.40.50.720">
    <property type="entry name" value="NAD(P)-binding Rossmann-like Domain"/>
    <property type="match status" value="1"/>
</dbReference>
<sequence length="321" mass="35491">MSFITGNSFNPDTEIPDLKGKTYLVTGGSVGIGFGVCAHLIQHNARVLMLSNKEDHAEEAIEQMKQWGNTDLIEWIKCDLANLKQTDEAANKILEKESVLHGMCMNAGLGVGKYWETVDGLDSHFQVNWLSQLHLVLKLLPLLKKEPGARLVFQSSDMHRLPEDETKFIDVNEINTDLGPTKLYNRTKLAQVLGMLAIQRRMEKGGDSKVNAKASDKIYVNATHPGAVSTDQPEQAIEAYGSALKPVVAAMRTFVMKDPVAQGCRPMLYAATSPEIEEKGITGSYIVPDKKVTSPSSKAQNVELSEQLWKLSLQLLDEKLK</sequence>
<reference evidence="3 4" key="1">
    <citation type="submission" date="2023-08" db="EMBL/GenBank/DDBJ databases">
        <title>Black Yeasts Isolated from many extreme environments.</title>
        <authorList>
            <person name="Coleine C."/>
            <person name="Stajich J.E."/>
            <person name="Selbmann L."/>
        </authorList>
    </citation>
    <scope>NUCLEOTIDE SEQUENCE [LARGE SCALE GENOMIC DNA]</scope>
    <source>
        <strain evidence="3 4">CCFEE 5910</strain>
    </source>
</reference>
<accession>A0AAN7Y6Q4</accession>
<gene>
    <name evidence="3" type="ORF">LTR05_004933</name>
</gene>
<comment type="similarity">
    <text evidence="1">Belongs to the short-chain dehydrogenases/reductases (SDR) family.</text>
</comment>
<dbReference type="PANTHER" id="PTHR43157">
    <property type="entry name" value="PHOSPHATIDYLINOSITOL-GLYCAN BIOSYNTHESIS CLASS F PROTEIN-RELATED"/>
    <property type="match status" value="1"/>
</dbReference>
<keyword evidence="2" id="KW-0560">Oxidoreductase</keyword>
<dbReference type="EMBL" id="JAVRRJ010000004">
    <property type="protein sequence ID" value="KAK5085646.1"/>
    <property type="molecule type" value="Genomic_DNA"/>
</dbReference>
<dbReference type="AlphaFoldDB" id="A0AAN7Y6Q4"/>
<protein>
    <recommendedName>
        <fullName evidence="5">NAD(P)-binding protein</fullName>
    </recommendedName>
</protein>
<dbReference type="SUPFAM" id="SSF51735">
    <property type="entry name" value="NAD(P)-binding Rossmann-fold domains"/>
    <property type="match status" value="1"/>
</dbReference>
<name>A0AAN7Y6Q4_9EURO</name>
<dbReference type="InterPro" id="IPR036291">
    <property type="entry name" value="NAD(P)-bd_dom_sf"/>
</dbReference>
<proteinExistence type="inferred from homology"/>
<dbReference type="PRINTS" id="PR00081">
    <property type="entry name" value="GDHRDH"/>
</dbReference>
<evidence type="ECO:0008006" key="5">
    <source>
        <dbReference type="Google" id="ProtNLM"/>
    </source>
</evidence>
<evidence type="ECO:0000256" key="2">
    <source>
        <dbReference type="ARBA" id="ARBA00023002"/>
    </source>
</evidence>